<reference evidence="3 4" key="1">
    <citation type="submission" date="2020-04" db="EMBL/GenBank/DDBJ databases">
        <title>Whole-genome sequencing of Vibrio spp. from China reveals different genetic environments of blaCTX-M-14 among diverse lineages.</title>
        <authorList>
            <person name="Zheng Z."/>
            <person name="Ye L."/>
            <person name="Chen S."/>
        </authorList>
    </citation>
    <scope>NUCLEOTIDE SEQUENCE [LARGE SCALE GENOMIC DNA]</scope>
    <source>
        <strain evidence="3 4">Vb0551</strain>
    </source>
</reference>
<dbReference type="PANTHER" id="PTHR45266:SF3">
    <property type="entry name" value="OXALOACETATE DECARBOXYLASE ALPHA CHAIN"/>
    <property type="match status" value="1"/>
</dbReference>
<dbReference type="FunFam" id="2.40.50.100:FF:000003">
    <property type="entry name" value="Acetyl-CoA carboxylase biotin carboxyl carrier protein"/>
    <property type="match status" value="1"/>
</dbReference>
<keyword evidence="1" id="KW-0092">Biotin</keyword>
<dbReference type="InterPro" id="IPR001882">
    <property type="entry name" value="Biotin_BS"/>
</dbReference>
<dbReference type="InterPro" id="IPR011053">
    <property type="entry name" value="Single_hybrid_motif"/>
</dbReference>
<name>A0A7Y0XDB4_VIBPH</name>
<evidence type="ECO:0000259" key="2">
    <source>
        <dbReference type="PROSITE" id="PS50968"/>
    </source>
</evidence>
<accession>A0A7Y0XDB4</accession>
<dbReference type="PROSITE" id="PS00188">
    <property type="entry name" value="BIOTIN"/>
    <property type="match status" value="1"/>
</dbReference>
<organism evidence="3 4">
    <name type="scientific">Vibrio parahaemolyticus</name>
    <dbReference type="NCBI Taxonomy" id="670"/>
    <lineage>
        <taxon>Bacteria</taxon>
        <taxon>Pseudomonadati</taxon>
        <taxon>Pseudomonadota</taxon>
        <taxon>Gammaproteobacteria</taxon>
        <taxon>Vibrionales</taxon>
        <taxon>Vibrionaceae</taxon>
        <taxon>Vibrio</taxon>
    </lineage>
</organism>
<evidence type="ECO:0000313" key="3">
    <source>
        <dbReference type="EMBL" id="NMU84608.1"/>
    </source>
</evidence>
<dbReference type="CDD" id="cd06850">
    <property type="entry name" value="biotinyl_domain"/>
    <property type="match status" value="1"/>
</dbReference>
<dbReference type="Gene3D" id="2.40.50.100">
    <property type="match status" value="1"/>
</dbReference>
<sequence length="69" mass="7425">EPMNAPLAGNIWKIHTKPGDEVEEGDVLLILEAMKMETEVRAPRSGKITSIDVSEGDAVDVGEPLLQLA</sequence>
<evidence type="ECO:0000313" key="4">
    <source>
        <dbReference type="Proteomes" id="UP000518904"/>
    </source>
</evidence>
<proteinExistence type="predicted"/>
<comment type="caution">
    <text evidence="3">The sequence shown here is derived from an EMBL/GenBank/DDBJ whole genome shotgun (WGS) entry which is preliminary data.</text>
</comment>
<dbReference type="Pfam" id="PF00364">
    <property type="entry name" value="Biotin_lipoyl"/>
    <property type="match status" value="1"/>
</dbReference>
<dbReference type="EMBL" id="JABCLB010001934">
    <property type="protein sequence ID" value="NMU84608.1"/>
    <property type="molecule type" value="Genomic_DNA"/>
</dbReference>
<dbReference type="AlphaFoldDB" id="A0A7Y0XDB4"/>
<dbReference type="InterPro" id="IPR000089">
    <property type="entry name" value="Biotin_lipoyl"/>
</dbReference>
<dbReference type="PANTHER" id="PTHR45266">
    <property type="entry name" value="OXALOACETATE DECARBOXYLASE ALPHA CHAIN"/>
    <property type="match status" value="1"/>
</dbReference>
<gene>
    <name evidence="3" type="ORF">HKB16_17200</name>
</gene>
<protein>
    <submittedName>
        <fullName evidence="3">Biotin/lipoyl-binding protein</fullName>
    </submittedName>
</protein>
<dbReference type="InterPro" id="IPR050709">
    <property type="entry name" value="Biotin_Carboxyl_Carrier/Decarb"/>
</dbReference>
<dbReference type="PROSITE" id="PS50968">
    <property type="entry name" value="BIOTINYL_LIPOYL"/>
    <property type="match status" value="1"/>
</dbReference>
<dbReference type="Proteomes" id="UP000518904">
    <property type="component" value="Unassembled WGS sequence"/>
</dbReference>
<dbReference type="SUPFAM" id="SSF51230">
    <property type="entry name" value="Single hybrid motif"/>
    <property type="match status" value="1"/>
</dbReference>
<feature type="non-terminal residue" evidence="3">
    <location>
        <position position="1"/>
    </location>
</feature>
<evidence type="ECO:0000256" key="1">
    <source>
        <dbReference type="ARBA" id="ARBA00023267"/>
    </source>
</evidence>
<feature type="domain" description="Lipoyl-binding" evidence="2">
    <location>
        <begin position="1"/>
        <end position="69"/>
    </location>
</feature>